<dbReference type="CDD" id="cd03784">
    <property type="entry name" value="GT1_Gtf-like"/>
    <property type="match status" value="1"/>
</dbReference>
<dbReference type="eggNOG" id="KOG1192">
    <property type="taxonomic scope" value="Eukaryota"/>
</dbReference>
<accession>A0A0D9ZVR8</accession>
<proteinExistence type="inferred from homology"/>
<dbReference type="AlphaFoldDB" id="A0A0D9ZVR8"/>
<dbReference type="PANTHER" id="PTHR48046:SF6">
    <property type="entry name" value="GLYCOSYLTRANSFERASE"/>
    <property type="match status" value="1"/>
</dbReference>
<dbReference type="PANTHER" id="PTHR48046">
    <property type="entry name" value="UDP-GLYCOSYLTRANSFERASE 72E1"/>
    <property type="match status" value="1"/>
</dbReference>
<dbReference type="SUPFAM" id="SSF53756">
    <property type="entry name" value="UDP-Glycosyltransferase/glycogen phosphorylase"/>
    <property type="match status" value="1"/>
</dbReference>
<evidence type="ECO:0000256" key="3">
    <source>
        <dbReference type="ARBA" id="ARBA00022679"/>
    </source>
</evidence>
<name>A0A0D9ZVR8_9ORYZ</name>
<dbReference type="HOGENOM" id="CLU_001724_3_2_1"/>
<dbReference type="FunFam" id="3.40.50.2000:FF:000299">
    <property type="entry name" value="Glycosyltransferase"/>
    <property type="match status" value="1"/>
</dbReference>
<dbReference type="FunFam" id="3.40.50.2000:FF:000051">
    <property type="entry name" value="Glycosyltransferase"/>
    <property type="match status" value="1"/>
</dbReference>
<dbReference type="InterPro" id="IPR035595">
    <property type="entry name" value="UDP_glycos_trans_CS"/>
</dbReference>
<dbReference type="Gene3D" id="3.40.50.2000">
    <property type="entry name" value="Glycogen Phosphorylase B"/>
    <property type="match status" value="2"/>
</dbReference>
<dbReference type="GO" id="GO:0008194">
    <property type="term" value="F:UDP-glycosyltransferase activity"/>
    <property type="evidence" value="ECO:0007669"/>
    <property type="project" value="InterPro"/>
</dbReference>
<keyword evidence="7" id="KW-1185">Reference proteome</keyword>
<sequence>MGGGRGGAPATASARAPRPHQPRVLLLCSPCLGHLIPFAELARRLVADHGLAATLLFASATSPPSEQYLAVAASVLAEGVDLVALPAPAPADALPGDASVRERAAHAVARSVPRVRDVARSLAATAPLAALVVDMIGAPARAVAEELGVPFYMFFTSPWMLLSLFLHLPSLDADAARAGGEHRDATEPIRLPGCVPIHAHDLPSSMLADRSSATYAGLLAMARDAARADGVLVNTFRELEPAIGDGADGVKLPPVHAVGPLIWTRPVAMDRDHECLSWLNQQPRGSVVYVSFGSGGTLTWQQTAELALGLELSQHRFIWAIKRPDQDTSSGAFFGTANSRGEEEGMDFLPEGFIERTRGVGLLVPSWAPQTSILGHASIGCFLTHCGWNSTLESVFNGVPMIAWPLYAEQKMNAAMMEVQAKVAIRINVGNERFITNEEIANTIKRVMKGEEAEMLKMRIGELKDKAVYALSKGCSILAQVTHVWKSTVG</sequence>
<evidence type="ECO:0000256" key="2">
    <source>
        <dbReference type="ARBA" id="ARBA00022676"/>
    </source>
</evidence>
<keyword evidence="3 4" id="KW-0808">Transferase</keyword>
<dbReference type="Pfam" id="PF00201">
    <property type="entry name" value="UDPGT"/>
    <property type="match status" value="1"/>
</dbReference>
<protein>
    <recommendedName>
        <fullName evidence="5">Glycosyltransferase</fullName>
        <ecNumber evidence="5">2.4.1.-</ecNumber>
    </recommendedName>
</protein>
<dbReference type="STRING" id="40148.A0A0D9ZVR8"/>
<evidence type="ECO:0000313" key="6">
    <source>
        <dbReference type="EnsemblPlants" id="OGLUM05G07650.1"/>
    </source>
</evidence>
<dbReference type="Proteomes" id="UP000026961">
    <property type="component" value="Chromosome 5"/>
</dbReference>
<organism evidence="6">
    <name type="scientific">Oryza glumipatula</name>
    <dbReference type="NCBI Taxonomy" id="40148"/>
    <lineage>
        <taxon>Eukaryota</taxon>
        <taxon>Viridiplantae</taxon>
        <taxon>Streptophyta</taxon>
        <taxon>Embryophyta</taxon>
        <taxon>Tracheophyta</taxon>
        <taxon>Spermatophyta</taxon>
        <taxon>Magnoliopsida</taxon>
        <taxon>Liliopsida</taxon>
        <taxon>Poales</taxon>
        <taxon>Poaceae</taxon>
        <taxon>BOP clade</taxon>
        <taxon>Oryzoideae</taxon>
        <taxon>Oryzeae</taxon>
        <taxon>Oryzinae</taxon>
        <taxon>Oryza</taxon>
    </lineage>
</organism>
<dbReference type="PROSITE" id="PS00375">
    <property type="entry name" value="UDPGT"/>
    <property type="match status" value="1"/>
</dbReference>
<dbReference type="InterPro" id="IPR002213">
    <property type="entry name" value="UDP_glucos_trans"/>
</dbReference>
<reference evidence="6" key="1">
    <citation type="submission" date="2015-04" db="UniProtKB">
        <authorList>
            <consortium name="EnsemblPlants"/>
        </authorList>
    </citation>
    <scope>IDENTIFICATION</scope>
</reference>
<keyword evidence="2 4" id="KW-0328">Glycosyltransferase</keyword>
<dbReference type="EC" id="2.4.1.-" evidence="5"/>
<reference evidence="6" key="2">
    <citation type="submission" date="2018-05" db="EMBL/GenBank/DDBJ databases">
        <title>OgluRS3 (Oryza glumaepatula Reference Sequence Version 3).</title>
        <authorList>
            <person name="Zhang J."/>
            <person name="Kudrna D."/>
            <person name="Lee S."/>
            <person name="Talag J."/>
            <person name="Welchert J."/>
            <person name="Wing R.A."/>
        </authorList>
    </citation>
    <scope>NUCLEOTIDE SEQUENCE [LARGE SCALE GENOMIC DNA]</scope>
</reference>
<dbReference type="EnsemblPlants" id="OGLUM05G07650.1">
    <property type="protein sequence ID" value="OGLUM05G07650.1"/>
    <property type="gene ID" value="OGLUM05G07650"/>
</dbReference>
<comment type="similarity">
    <text evidence="1 4">Belongs to the UDP-glycosyltransferase family.</text>
</comment>
<evidence type="ECO:0000256" key="4">
    <source>
        <dbReference type="RuleBase" id="RU003718"/>
    </source>
</evidence>
<evidence type="ECO:0000313" key="7">
    <source>
        <dbReference type="Proteomes" id="UP000026961"/>
    </source>
</evidence>
<dbReference type="Gramene" id="OGLUM05G07650.1">
    <property type="protein sequence ID" value="OGLUM05G07650.1"/>
    <property type="gene ID" value="OGLUM05G07650"/>
</dbReference>
<evidence type="ECO:0000256" key="1">
    <source>
        <dbReference type="ARBA" id="ARBA00009995"/>
    </source>
</evidence>
<evidence type="ECO:0000256" key="5">
    <source>
        <dbReference type="RuleBase" id="RU362057"/>
    </source>
</evidence>